<dbReference type="EC" id="3.2.1.23" evidence="2"/>
<evidence type="ECO:0000256" key="4">
    <source>
        <dbReference type="ARBA" id="ARBA00023295"/>
    </source>
</evidence>
<dbReference type="GO" id="GO:0004565">
    <property type="term" value="F:beta-galactosidase activity"/>
    <property type="evidence" value="ECO:0007669"/>
    <property type="project" value="UniProtKB-EC"/>
</dbReference>
<comment type="caution">
    <text evidence="5">The sequence shown here is derived from an EMBL/GenBank/DDBJ whole genome shotgun (WGS) entry which is preliminary data.</text>
</comment>
<keyword evidence="4" id="KW-0326">Glycosidase</keyword>
<organism evidence="5 6">
    <name type="scientific">Taxus chinensis</name>
    <name type="common">Chinese yew</name>
    <name type="synonym">Taxus wallichiana var. chinensis</name>
    <dbReference type="NCBI Taxonomy" id="29808"/>
    <lineage>
        <taxon>Eukaryota</taxon>
        <taxon>Viridiplantae</taxon>
        <taxon>Streptophyta</taxon>
        <taxon>Embryophyta</taxon>
        <taxon>Tracheophyta</taxon>
        <taxon>Spermatophyta</taxon>
        <taxon>Pinopsida</taxon>
        <taxon>Pinidae</taxon>
        <taxon>Conifers II</taxon>
        <taxon>Cupressales</taxon>
        <taxon>Taxaceae</taxon>
        <taxon>Taxus</taxon>
    </lineage>
</organism>
<dbReference type="GO" id="GO:0005990">
    <property type="term" value="P:lactose catabolic process"/>
    <property type="evidence" value="ECO:0007669"/>
    <property type="project" value="TreeGrafter"/>
</dbReference>
<evidence type="ECO:0000313" key="5">
    <source>
        <dbReference type="EMBL" id="KAH9296221.1"/>
    </source>
</evidence>
<dbReference type="PANTHER" id="PTHR46323">
    <property type="entry name" value="BETA-GALACTOSIDASE"/>
    <property type="match status" value="1"/>
</dbReference>
<accession>A0AA38CBG9</accession>
<protein>
    <recommendedName>
        <fullName evidence="2">beta-galactosidase</fullName>
        <ecNumber evidence="2">3.2.1.23</ecNumber>
    </recommendedName>
</protein>
<gene>
    <name evidence="5" type="ORF">KI387_039809</name>
</gene>
<dbReference type="Proteomes" id="UP000824469">
    <property type="component" value="Unassembled WGS sequence"/>
</dbReference>
<dbReference type="SUPFAM" id="SSF49785">
    <property type="entry name" value="Galactose-binding domain-like"/>
    <property type="match status" value="1"/>
</dbReference>
<dbReference type="Gene3D" id="2.60.120.260">
    <property type="entry name" value="Galactose-binding domain-like"/>
    <property type="match status" value="1"/>
</dbReference>
<evidence type="ECO:0000256" key="3">
    <source>
        <dbReference type="ARBA" id="ARBA00022801"/>
    </source>
</evidence>
<keyword evidence="3" id="KW-0378">Hydrolase</keyword>
<comment type="catalytic activity">
    <reaction evidence="1">
        <text>Hydrolysis of terminal non-reducing beta-D-galactose residues in beta-D-galactosides.</text>
        <dbReference type="EC" id="3.2.1.23"/>
    </reaction>
</comment>
<dbReference type="GO" id="GO:0009341">
    <property type="term" value="C:beta-galactosidase complex"/>
    <property type="evidence" value="ECO:0007669"/>
    <property type="project" value="TreeGrafter"/>
</dbReference>
<dbReference type="PANTHER" id="PTHR46323:SF2">
    <property type="entry name" value="BETA-GALACTOSIDASE"/>
    <property type="match status" value="1"/>
</dbReference>
<dbReference type="AlphaFoldDB" id="A0AA38CBG9"/>
<dbReference type="InterPro" id="IPR050347">
    <property type="entry name" value="Bact_Beta-galactosidase"/>
</dbReference>
<reference evidence="5 6" key="1">
    <citation type="journal article" date="2021" name="Nat. Plants">
        <title>The Taxus genome provides insights into paclitaxel biosynthesis.</title>
        <authorList>
            <person name="Xiong X."/>
            <person name="Gou J."/>
            <person name="Liao Q."/>
            <person name="Li Y."/>
            <person name="Zhou Q."/>
            <person name="Bi G."/>
            <person name="Li C."/>
            <person name="Du R."/>
            <person name="Wang X."/>
            <person name="Sun T."/>
            <person name="Guo L."/>
            <person name="Liang H."/>
            <person name="Lu P."/>
            <person name="Wu Y."/>
            <person name="Zhang Z."/>
            <person name="Ro D.K."/>
            <person name="Shang Y."/>
            <person name="Huang S."/>
            <person name="Yan J."/>
        </authorList>
    </citation>
    <scope>NUCLEOTIDE SEQUENCE [LARGE SCALE GENOMIC DNA]</scope>
    <source>
        <strain evidence="5">Ta-2019</strain>
    </source>
</reference>
<evidence type="ECO:0000313" key="6">
    <source>
        <dbReference type="Proteomes" id="UP000824469"/>
    </source>
</evidence>
<keyword evidence="6" id="KW-1185">Reference proteome</keyword>
<sequence length="79" mass="9011">ALRFWLERNNVDFKAATLAVWEDESVSASLDSAALWVKDLPYVMSLSGHWNFFLAPNPEEAPQKFYENSFDDSAWGTLP</sequence>
<evidence type="ECO:0000256" key="2">
    <source>
        <dbReference type="ARBA" id="ARBA00012756"/>
    </source>
</evidence>
<dbReference type="EMBL" id="JAHRHJ020000011">
    <property type="protein sequence ID" value="KAH9296221.1"/>
    <property type="molecule type" value="Genomic_DNA"/>
</dbReference>
<evidence type="ECO:0000256" key="1">
    <source>
        <dbReference type="ARBA" id="ARBA00001412"/>
    </source>
</evidence>
<dbReference type="InterPro" id="IPR008979">
    <property type="entry name" value="Galactose-bd-like_sf"/>
</dbReference>
<feature type="non-terminal residue" evidence="5">
    <location>
        <position position="1"/>
    </location>
</feature>
<feature type="non-terminal residue" evidence="5">
    <location>
        <position position="79"/>
    </location>
</feature>
<name>A0AA38CBG9_TAXCH</name>
<proteinExistence type="predicted"/>